<feature type="transmembrane region" description="Helical" evidence="8">
    <location>
        <begin position="278"/>
        <end position="297"/>
    </location>
</feature>
<organism evidence="9 10">
    <name type="scientific">Lentibacillus juripiscarius</name>
    <dbReference type="NCBI Taxonomy" id="257446"/>
    <lineage>
        <taxon>Bacteria</taxon>
        <taxon>Bacillati</taxon>
        <taxon>Bacillota</taxon>
        <taxon>Bacilli</taxon>
        <taxon>Bacillales</taxon>
        <taxon>Bacillaceae</taxon>
        <taxon>Lentibacillus</taxon>
    </lineage>
</organism>
<keyword evidence="7 8" id="KW-0472">Membrane</keyword>
<feature type="transmembrane region" description="Helical" evidence="8">
    <location>
        <begin position="181"/>
        <end position="202"/>
    </location>
</feature>
<feature type="transmembrane region" description="Helical" evidence="8">
    <location>
        <begin position="57"/>
        <end position="83"/>
    </location>
</feature>
<name>A0ABW5V577_9BACI</name>
<dbReference type="PANTHER" id="PTHR36838">
    <property type="entry name" value="AUXIN EFFLUX CARRIER FAMILY PROTEIN"/>
    <property type="match status" value="1"/>
</dbReference>
<dbReference type="RefSeq" id="WP_382393322.1">
    <property type="nucleotide sequence ID" value="NZ_JBHUNA010000020.1"/>
</dbReference>
<dbReference type="EMBL" id="JBHUNA010000020">
    <property type="protein sequence ID" value="MFD2761131.1"/>
    <property type="molecule type" value="Genomic_DNA"/>
</dbReference>
<reference evidence="10" key="1">
    <citation type="journal article" date="2019" name="Int. J. Syst. Evol. Microbiol.">
        <title>The Global Catalogue of Microorganisms (GCM) 10K type strain sequencing project: providing services to taxonomists for standard genome sequencing and annotation.</title>
        <authorList>
            <consortium name="The Broad Institute Genomics Platform"/>
            <consortium name="The Broad Institute Genome Sequencing Center for Infectious Disease"/>
            <person name="Wu L."/>
            <person name="Ma J."/>
        </authorList>
    </citation>
    <scope>NUCLEOTIDE SEQUENCE [LARGE SCALE GENOMIC DNA]</scope>
    <source>
        <strain evidence="10">TISTR 1535</strain>
    </source>
</reference>
<dbReference type="Pfam" id="PF03547">
    <property type="entry name" value="Mem_trans"/>
    <property type="match status" value="2"/>
</dbReference>
<comment type="caution">
    <text evidence="9">The sequence shown here is derived from an EMBL/GenBank/DDBJ whole genome shotgun (WGS) entry which is preliminary data.</text>
</comment>
<dbReference type="InterPro" id="IPR038770">
    <property type="entry name" value="Na+/solute_symporter_sf"/>
</dbReference>
<accession>A0ABW5V577</accession>
<evidence type="ECO:0000256" key="2">
    <source>
        <dbReference type="ARBA" id="ARBA00010145"/>
    </source>
</evidence>
<evidence type="ECO:0000256" key="1">
    <source>
        <dbReference type="ARBA" id="ARBA00004651"/>
    </source>
</evidence>
<evidence type="ECO:0000256" key="6">
    <source>
        <dbReference type="ARBA" id="ARBA00022989"/>
    </source>
</evidence>
<evidence type="ECO:0000256" key="5">
    <source>
        <dbReference type="ARBA" id="ARBA00022692"/>
    </source>
</evidence>
<proteinExistence type="inferred from homology"/>
<comment type="similarity">
    <text evidence="2">Belongs to the auxin efflux carrier (TC 2.A.69) family.</text>
</comment>
<evidence type="ECO:0000256" key="3">
    <source>
        <dbReference type="ARBA" id="ARBA00022448"/>
    </source>
</evidence>
<evidence type="ECO:0000256" key="4">
    <source>
        <dbReference type="ARBA" id="ARBA00022475"/>
    </source>
</evidence>
<feature type="transmembrane region" description="Helical" evidence="8">
    <location>
        <begin position="154"/>
        <end position="175"/>
    </location>
</feature>
<evidence type="ECO:0000313" key="10">
    <source>
        <dbReference type="Proteomes" id="UP001597502"/>
    </source>
</evidence>
<keyword evidence="3" id="KW-0813">Transport</keyword>
<dbReference type="PANTHER" id="PTHR36838:SF1">
    <property type="entry name" value="SLR1864 PROTEIN"/>
    <property type="match status" value="1"/>
</dbReference>
<keyword evidence="4" id="KW-1003">Cell membrane</keyword>
<keyword evidence="10" id="KW-1185">Reference proteome</keyword>
<sequence length="298" mass="32413">MHLFVQVVLPIMAVFGAGYVLQRIRILDVKSIAAASIYIFLPALVFTTLYEASFNRGYTVIILFAAVLLVAMIGLVKLFAWVFKWSESVESGSILTTAFMNSGNYGVPVMLFAIGEAAMPYAIFLMVLQSLIMNVFGVYYASRSSSGFLRACTTIFKMPATYAAILAFVFQAFSWDVPETVYSTLSMLGDAAVPLMMVLLGMQLASITSLQFNWQVILTTAGVRMVLSPLIAFLFIWLVPIEPVVGSVLVIAAAMPSAATTTMYAVEFDTEPDLVSSITLVTTLISIVTVTVLLNFVS</sequence>
<dbReference type="Proteomes" id="UP001597502">
    <property type="component" value="Unassembled WGS sequence"/>
</dbReference>
<evidence type="ECO:0000256" key="7">
    <source>
        <dbReference type="ARBA" id="ARBA00023136"/>
    </source>
</evidence>
<keyword evidence="5 8" id="KW-0812">Transmembrane</keyword>
<evidence type="ECO:0000256" key="8">
    <source>
        <dbReference type="SAM" id="Phobius"/>
    </source>
</evidence>
<feature type="transmembrane region" description="Helical" evidence="8">
    <location>
        <begin position="244"/>
        <end position="266"/>
    </location>
</feature>
<feature type="transmembrane region" description="Helical" evidence="8">
    <location>
        <begin position="118"/>
        <end position="142"/>
    </location>
</feature>
<comment type="subcellular location">
    <subcellularLocation>
        <location evidence="1">Cell membrane</location>
        <topology evidence="1">Multi-pass membrane protein</topology>
    </subcellularLocation>
</comment>
<evidence type="ECO:0000313" key="9">
    <source>
        <dbReference type="EMBL" id="MFD2761131.1"/>
    </source>
</evidence>
<keyword evidence="6 8" id="KW-1133">Transmembrane helix</keyword>
<dbReference type="InterPro" id="IPR004776">
    <property type="entry name" value="Mem_transp_PIN-like"/>
</dbReference>
<dbReference type="Gene3D" id="1.20.1530.20">
    <property type="match status" value="1"/>
</dbReference>
<protein>
    <submittedName>
        <fullName evidence="9">AEC family transporter</fullName>
    </submittedName>
</protein>
<gene>
    <name evidence="9" type="ORF">ACFSUO_09135</name>
</gene>
<feature type="transmembrane region" description="Helical" evidence="8">
    <location>
        <begin position="32"/>
        <end position="50"/>
    </location>
</feature>